<feature type="transmembrane region" description="Helical" evidence="1">
    <location>
        <begin position="56"/>
        <end position="75"/>
    </location>
</feature>
<dbReference type="Proteomes" id="UP001603978">
    <property type="component" value="Unassembled WGS sequence"/>
</dbReference>
<dbReference type="EMBL" id="JBICRM010000002">
    <property type="protein sequence ID" value="MFG1702418.1"/>
    <property type="molecule type" value="Genomic_DNA"/>
</dbReference>
<feature type="transmembrane region" description="Helical" evidence="1">
    <location>
        <begin position="31"/>
        <end position="50"/>
    </location>
</feature>
<evidence type="ECO:0000313" key="3">
    <source>
        <dbReference type="Proteomes" id="UP001603978"/>
    </source>
</evidence>
<dbReference type="RefSeq" id="WP_393162131.1">
    <property type="nucleotide sequence ID" value="NZ_JBICRM010000002.1"/>
</dbReference>
<feature type="transmembrane region" description="Helical" evidence="1">
    <location>
        <begin position="6"/>
        <end position="22"/>
    </location>
</feature>
<keyword evidence="1" id="KW-1133">Transmembrane helix</keyword>
<keyword evidence="1" id="KW-0812">Transmembrane</keyword>
<gene>
    <name evidence="2" type="ORF">ACFLIM_04415</name>
</gene>
<feature type="transmembrane region" description="Helical" evidence="1">
    <location>
        <begin position="96"/>
        <end position="115"/>
    </location>
</feature>
<proteinExistence type="predicted"/>
<evidence type="ECO:0000313" key="2">
    <source>
        <dbReference type="EMBL" id="MFG1702418.1"/>
    </source>
</evidence>
<comment type="caution">
    <text evidence="2">The sequence shown here is derived from an EMBL/GenBank/DDBJ whole genome shotgun (WGS) entry which is preliminary data.</text>
</comment>
<feature type="transmembrane region" description="Helical" evidence="1">
    <location>
        <begin position="127"/>
        <end position="144"/>
    </location>
</feature>
<protein>
    <recommendedName>
        <fullName evidence="4">DUF1453 domain-containing protein</fullName>
    </recommendedName>
</protein>
<accession>A0ABW7A5Z0</accession>
<name>A0ABW7A5Z0_9ACTN</name>
<evidence type="ECO:0000256" key="1">
    <source>
        <dbReference type="SAM" id="Phobius"/>
    </source>
</evidence>
<keyword evidence="3" id="KW-1185">Reference proteome</keyword>
<keyword evidence="1" id="KW-0472">Membrane</keyword>
<sequence>MQTIQISVLVLLAVAFVIYRQLQARPTGRTAIFYIAGGMIVVGLVSGGLIDPGHVALSVIILLVEAVAAVALGVWRASTVRLWLDDSGAPWSKATGWTLLAWLAAIAVRLGLYFAGNALGLTPSTGGILLFVGLTVGAQSYLVARRGRALAGTDRRPDTVVG</sequence>
<evidence type="ECO:0008006" key="4">
    <source>
        <dbReference type="Google" id="ProtNLM"/>
    </source>
</evidence>
<reference evidence="2 3" key="1">
    <citation type="submission" date="2024-10" db="EMBL/GenBank/DDBJ databases">
        <authorList>
            <person name="Topkara A.R."/>
            <person name="Saygin H."/>
        </authorList>
    </citation>
    <scope>NUCLEOTIDE SEQUENCE [LARGE SCALE GENOMIC DNA]</scope>
    <source>
        <strain evidence="2 3">M3C6</strain>
    </source>
</reference>
<organism evidence="2 3">
    <name type="scientific">Nonomuraea marmarensis</name>
    <dbReference type="NCBI Taxonomy" id="3351344"/>
    <lineage>
        <taxon>Bacteria</taxon>
        <taxon>Bacillati</taxon>
        <taxon>Actinomycetota</taxon>
        <taxon>Actinomycetes</taxon>
        <taxon>Streptosporangiales</taxon>
        <taxon>Streptosporangiaceae</taxon>
        <taxon>Nonomuraea</taxon>
    </lineage>
</organism>